<keyword evidence="5" id="KW-0732">Signal</keyword>
<evidence type="ECO:0000256" key="5">
    <source>
        <dbReference type="SAM" id="SignalP"/>
    </source>
</evidence>
<dbReference type="Gene3D" id="3.40.50.1820">
    <property type="entry name" value="alpha/beta hydrolase"/>
    <property type="match status" value="1"/>
</dbReference>
<feature type="domain" description="Lipase" evidence="6">
    <location>
        <begin position="23"/>
        <end position="361"/>
    </location>
</feature>
<proteinExistence type="inferred from homology"/>
<sequence length="501" mass="55016">MAFALTVVLNLAALSVLRPVCGKEVCYDVVGCFNNNPPFDNAGNELPASPVEVGTKFHLYTIEKRDIATSLFYTQPVSITNSNFRSDRPTKIVIHGLNKSEKSEWIINMRKALLLRGDYNVIVVHWHNGARLTNYAKASANVRLVATQIKVLLNLIQRTVGLQLEDVHIIGHSLGAHVSGYVGTLMGDQIGRITGLDPADPNFEDLPYVIRLDPTDARFVDVIHTGARDYANIAGLGLMQQSGHIDFYVNGGEKQNGCEDGIQGLISGVINAVTGKSDKSLLSSAGKGASCSHSRAHAIFIESMNSTCKFTSFPCDSYEKFLRGECYGCGSTGCSEVGWHATDHPTAKGKHYLMTNPDYPYCGAFYYNLLIEVEPGQDESKADISVQLRSKTGSRSRKISLMGNEDAKLGRQDINMPILLDKPLRELGQEEILIAITYKIKPSSWSLTTFWKQKSLKIEAVTLTEVATGIRLSSPRRVLSLNDKIGNVITLRREIYNGLSG</sequence>
<dbReference type="Proteomes" id="UP000271974">
    <property type="component" value="Unassembled WGS sequence"/>
</dbReference>
<dbReference type="InterPro" id="IPR013818">
    <property type="entry name" value="Lipase"/>
</dbReference>
<name>A0A433TUG8_ELYCH</name>
<keyword evidence="3" id="KW-0964">Secreted</keyword>
<dbReference type="SUPFAM" id="SSF53474">
    <property type="entry name" value="alpha/beta-Hydrolases"/>
    <property type="match status" value="1"/>
</dbReference>
<dbReference type="InterPro" id="IPR029058">
    <property type="entry name" value="AB_hydrolase_fold"/>
</dbReference>
<dbReference type="PRINTS" id="PR00821">
    <property type="entry name" value="TAGLIPASE"/>
</dbReference>
<evidence type="ECO:0000256" key="3">
    <source>
        <dbReference type="ARBA" id="ARBA00022525"/>
    </source>
</evidence>
<dbReference type="GO" id="GO:0016042">
    <property type="term" value="P:lipid catabolic process"/>
    <property type="evidence" value="ECO:0007669"/>
    <property type="project" value="TreeGrafter"/>
</dbReference>
<comment type="similarity">
    <text evidence="2 4">Belongs to the AB hydrolase superfamily. Lipase family.</text>
</comment>
<evidence type="ECO:0000313" key="8">
    <source>
        <dbReference type="Proteomes" id="UP000271974"/>
    </source>
</evidence>
<evidence type="ECO:0000313" key="7">
    <source>
        <dbReference type="EMBL" id="RUS85189.1"/>
    </source>
</evidence>
<dbReference type="InterPro" id="IPR000734">
    <property type="entry name" value="TAG_lipase"/>
</dbReference>
<organism evidence="7 8">
    <name type="scientific">Elysia chlorotica</name>
    <name type="common">Eastern emerald elysia</name>
    <name type="synonym">Sea slug</name>
    <dbReference type="NCBI Taxonomy" id="188477"/>
    <lineage>
        <taxon>Eukaryota</taxon>
        <taxon>Metazoa</taxon>
        <taxon>Spiralia</taxon>
        <taxon>Lophotrochozoa</taxon>
        <taxon>Mollusca</taxon>
        <taxon>Gastropoda</taxon>
        <taxon>Heterobranchia</taxon>
        <taxon>Euthyneura</taxon>
        <taxon>Panpulmonata</taxon>
        <taxon>Sacoglossa</taxon>
        <taxon>Placobranchoidea</taxon>
        <taxon>Plakobranchidae</taxon>
        <taxon>Elysia</taxon>
    </lineage>
</organism>
<gene>
    <name evidence="7" type="ORF">EGW08_007015</name>
</gene>
<protein>
    <recommendedName>
        <fullName evidence="6">Lipase domain-containing protein</fullName>
    </recommendedName>
</protein>
<reference evidence="7 8" key="1">
    <citation type="submission" date="2019-01" db="EMBL/GenBank/DDBJ databases">
        <title>A draft genome assembly of the solar-powered sea slug Elysia chlorotica.</title>
        <authorList>
            <person name="Cai H."/>
            <person name="Li Q."/>
            <person name="Fang X."/>
            <person name="Li J."/>
            <person name="Curtis N.E."/>
            <person name="Altenburger A."/>
            <person name="Shibata T."/>
            <person name="Feng M."/>
            <person name="Maeda T."/>
            <person name="Schwartz J.A."/>
            <person name="Shigenobu S."/>
            <person name="Lundholm N."/>
            <person name="Nishiyama T."/>
            <person name="Yang H."/>
            <person name="Hasebe M."/>
            <person name="Li S."/>
            <person name="Pierce S.K."/>
            <person name="Wang J."/>
        </authorList>
    </citation>
    <scope>NUCLEOTIDE SEQUENCE [LARGE SCALE GENOMIC DNA]</scope>
    <source>
        <strain evidence="7">EC2010</strain>
        <tissue evidence="7">Whole organism of an adult</tissue>
    </source>
</reference>
<dbReference type="GO" id="GO:0016298">
    <property type="term" value="F:lipase activity"/>
    <property type="evidence" value="ECO:0007669"/>
    <property type="project" value="InterPro"/>
</dbReference>
<evidence type="ECO:0000256" key="1">
    <source>
        <dbReference type="ARBA" id="ARBA00004613"/>
    </source>
</evidence>
<feature type="chain" id="PRO_5019056438" description="Lipase domain-containing protein" evidence="5">
    <location>
        <begin position="23"/>
        <end position="501"/>
    </location>
</feature>
<accession>A0A433TUG8</accession>
<evidence type="ECO:0000256" key="2">
    <source>
        <dbReference type="ARBA" id="ARBA00010701"/>
    </source>
</evidence>
<feature type="signal peptide" evidence="5">
    <location>
        <begin position="1"/>
        <end position="22"/>
    </location>
</feature>
<dbReference type="PANTHER" id="PTHR11610:SF173">
    <property type="entry name" value="LIPASE DOMAIN-CONTAINING PROTEIN-RELATED"/>
    <property type="match status" value="1"/>
</dbReference>
<evidence type="ECO:0000259" key="6">
    <source>
        <dbReference type="Pfam" id="PF00151"/>
    </source>
</evidence>
<dbReference type="EMBL" id="RQTK01000178">
    <property type="protein sequence ID" value="RUS85189.1"/>
    <property type="molecule type" value="Genomic_DNA"/>
</dbReference>
<dbReference type="OrthoDB" id="199913at2759"/>
<dbReference type="AlphaFoldDB" id="A0A433TUG8"/>
<evidence type="ECO:0000256" key="4">
    <source>
        <dbReference type="RuleBase" id="RU004262"/>
    </source>
</evidence>
<dbReference type="GO" id="GO:0005615">
    <property type="term" value="C:extracellular space"/>
    <property type="evidence" value="ECO:0007669"/>
    <property type="project" value="TreeGrafter"/>
</dbReference>
<keyword evidence="8" id="KW-1185">Reference proteome</keyword>
<comment type="caution">
    <text evidence="7">The sequence shown here is derived from an EMBL/GenBank/DDBJ whole genome shotgun (WGS) entry which is preliminary data.</text>
</comment>
<dbReference type="STRING" id="188477.A0A433TUG8"/>
<dbReference type="Pfam" id="PF00151">
    <property type="entry name" value="Lipase"/>
    <property type="match status" value="1"/>
</dbReference>
<comment type="subcellular location">
    <subcellularLocation>
        <location evidence="1">Secreted</location>
    </subcellularLocation>
</comment>
<dbReference type="InterPro" id="IPR033906">
    <property type="entry name" value="Lipase_N"/>
</dbReference>
<dbReference type="PANTHER" id="PTHR11610">
    <property type="entry name" value="LIPASE"/>
    <property type="match status" value="1"/>
</dbReference>
<dbReference type="CDD" id="cd00707">
    <property type="entry name" value="Pancreat_lipase_like"/>
    <property type="match status" value="1"/>
</dbReference>